<dbReference type="SUPFAM" id="SSF56436">
    <property type="entry name" value="C-type lectin-like"/>
    <property type="match status" value="2"/>
</dbReference>
<dbReference type="PANTHER" id="PTHR45784">
    <property type="entry name" value="C-TYPE LECTIN DOMAIN FAMILY 20 MEMBER A-RELATED"/>
    <property type="match status" value="1"/>
</dbReference>
<reference evidence="1" key="1">
    <citation type="submission" date="2025-08" db="UniProtKB">
        <authorList>
            <consortium name="Ensembl"/>
        </authorList>
    </citation>
    <scope>IDENTIFICATION</scope>
</reference>
<organism evidence="1 2">
    <name type="scientific">Cyprinus carpio</name>
    <name type="common">Common carp</name>
    <dbReference type="NCBI Taxonomy" id="7962"/>
    <lineage>
        <taxon>Eukaryota</taxon>
        <taxon>Metazoa</taxon>
        <taxon>Chordata</taxon>
        <taxon>Craniata</taxon>
        <taxon>Vertebrata</taxon>
        <taxon>Euteleostomi</taxon>
        <taxon>Actinopterygii</taxon>
        <taxon>Neopterygii</taxon>
        <taxon>Teleostei</taxon>
        <taxon>Ostariophysi</taxon>
        <taxon>Cypriniformes</taxon>
        <taxon>Cyprinidae</taxon>
        <taxon>Cyprininae</taxon>
        <taxon>Cyprinus</taxon>
    </lineage>
</organism>
<evidence type="ECO:0000313" key="2">
    <source>
        <dbReference type="Proteomes" id="UP000694427"/>
    </source>
</evidence>
<evidence type="ECO:0000313" key="1">
    <source>
        <dbReference type="Ensembl" id="ENSCCRP00010102110.1"/>
    </source>
</evidence>
<dbReference type="InterPro" id="IPR016187">
    <property type="entry name" value="CTDL_fold"/>
</dbReference>
<accession>A0A8C1F1I0</accession>
<dbReference type="Gene3D" id="3.10.100.10">
    <property type="entry name" value="Mannose-Binding Protein A, subunit A"/>
    <property type="match status" value="2"/>
</dbReference>
<protein>
    <submittedName>
        <fullName evidence="1">Uncharacterized protein</fullName>
    </submittedName>
</protein>
<dbReference type="OMA" id="TECANIG"/>
<keyword evidence="2" id="KW-1185">Reference proteome</keyword>
<dbReference type="Ensembl" id="ENSCCRT00010113436.1">
    <property type="protein sequence ID" value="ENSCCRP00010102110.1"/>
    <property type="gene ID" value="ENSCCRG00010044966.1"/>
</dbReference>
<dbReference type="InterPro" id="IPR016186">
    <property type="entry name" value="C-type_lectin-like/link_sf"/>
</dbReference>
<dbReference type="PROSITE" id="PS50041">
    <property type="entry name" value="C_TYPE_LECTIN_2"/>
    <property type="match status" value="2"/>
</dbReference>
<dbReference type="AlphaFoldDB" id="A0A8C1P4Z4"/>
<proteinExistence type="predicted"/>
<dbReference type="CDD" id="cd03602">
    <property type="entry name" value="CLECT_1"/>
    <property type="match status" value="1"/>
</dbReference>
<name>A0A8C1P4Z4_CYPCA</name>
<dbReference type="Proteomes" id="UP000694427">
    <property type="component" value="Unplaced"/>
</dbReference>
<accession>A0A8C1P4Z4</accession>
<dbReference type="InterPro" id="IPR001304">
    <property type="entry name" value="C-type_lectin-like"/>
</dbReference>
<dbReference type="Pfam" id="PF00059">
    <property type="entry name" value="Lectin_C"/>
    <property type="match status" value="2"/>
</dbReference>
<dbReference type="SMART" id="SM00034">
    <property type="entry name" value="CLECT"/>
    <property type="match status" value="2"/>
</dbReference>
<reference evidence="1" key="2">
    <citation type="submission" date="2025-09" db="UniProtKB">
        <authorList>
            <consortium name="Ensembl"/>
        </authorList>
    </citation>
    <scope>IDENTIFICATION</scope>
</reference>
<sequence length="314" mass="36676">MEQRLIHLFLLSGFLSIILCGSREYILIEDYKTWDEAQDYCRQNYIDLATVQSDEEWNELTKLIEKLQFYIWIGLYDDVNTWHWSYQDESVTFLQWDSEQPNNLNGKQYCVNLRTNGYWWDEACNLTCTVFCQSGEGQPVLVTDPEMSWNKAQHYCRENYTDLFTIRNMDVNQQLTVMIQDNTCAWIGLFRDSWKWSDQTSTSSSLRWAVGQPDNSFGQDSCAALDYDGQIADESCSRLYYFLCQTRRVKHQILRLEVKAGDNVNDPAITTTVLNKVQQKLREQGMAADVKLSWQQQPNGMVFQKHTNGLTGTE</sequence>
<dbReference type="PANTHER" id="PTHR45784:SF3">
    <property type="entry name" value="C-TYPE LECTIN DOMAIN FAMILY 4 MEMBER K-LIKE-RELATED"/>
    <property type="match status" value="1"/>
</dbReference>